<feature type="region of interest" description="Disordered" evidence="5">
    <location>
        <begin position="1195"/>
        <end position="1228"/>
    </location>
</feature>
<dbReference type="CDD" id="cd06224">
    <property type="entry name" value="REM"/>
    <property type="match status" value="1"/>
</dbReference>
<dbReference type="OrthoDB" id="546434at2759"/>
<evidence type="ECO:0000256" key="3">
    <source>
        <dbReference type="PROSITE-ProRule" id="PRU00168"/>
    </source>
</evidence>
<dbReference type="Pfam" id="PF00618">
    <property type="entry name" value="RasGEF_N"/>
    <property type="match status" value="1"/>
</dbReference>
<feature type="compositionally biased region" description="Polar residues" evidence="5">
    <location>
        <begin position="697"/>
        <end position="710"/>
    </location>
</feature>
<dbReference type="CDD" id="cd00155">
    <property type="entry name" value="RasGEF"/>
    <property type="match status" value="1"/>
</dbReference>
<feature type="compositionally biased region" description="Low complexity" evidence="5">
    <location>
        <begin position="540"/>
        <end position="561"/>
    </location>
</feature>
<feature type="compositionally biased region" description="Polar residues" evidence="5">
    <location>
        <begin position="347"/>
        <end position="361"/>
    </location>
</feature>
<feature type="compositionally biased region" description="Polar residues" evidence="5">
    <location>
        <begin position="562"/>
        <end position="579"/>
    </location>
</feature>
<feature type="compositionally biased region" description="Polar residues" evidence="5">
    <location>
        <begin position="41"/>
        <end position="58"/>
    </location>
</feature>
<feature type="compositionally biased region" description="Low complexity" evidence="5">
    <location>
        <begin position="677"/>
        <end position="691"/>
    </location>
</feature>
<feature type="compositionally biased region" description="Low complexity" evidence="5">
    <location>
        <begin position="628"/>
        <end position="639"/>
    </location>
</feature>
<evidence type="ECO:0000259" key="8">
    <source>
        <dbReference type="PROSITE" id="PS50212"/>
    </source>
</evidence>
<dbReference type="Gene3D" id="2.30.30.40">
    <property type="entry name" value="SH3 Domains"/>
    <property type="match status" value="1"/>
</dbReference>
<dbReference type="Gene3D" id="1.10.840.10">
    <property type="entry name" value="Ras guanine-nucleotide exchange factors catalytic domain"/>
    <property type="match status" value="1"/>
</dbReference>
<dbReference type="AlphaFoldDB" id="A0A1Q8RCU9"/>
<feature type="domain" description="SH3" evidence="6">
    <location>
        <begin position="70"/>
        <end position="136"/>
    </location>
</feature>
<feature type="region of interest" description="Disordered" evidence="5">
    <location>
        <begin position="283"/>
        <end position="374"/>
    </location>
</feature>
<dbReference type="PROSITE" id="PS50002">
    <property type="entry name" value="SH3"/>
    <property type="match status" value="1"/>
</dbReference>
<comment type="caution">
    <text evidence="9">The sequence shown here is derived from an EMBL/GenBank/DDBJ whole genome shotgun (WGS) entry which is preliminary data.</text>
</comment>
<dbReference type="Gene3D" id="1.20.870.10">
    <property type="entry name" value="Son of sevenless (SoS) protein Chain: S domain 1"/>
    <property type="match status" value="1"/>
</dbReference>
<feature type="domain" description="N-terminal Ras-GEF" evidence="8">
    <location>
        <begin position="757"/>
        <end position="877"/>
    </location>
</feature>
<dbReference type="InterPro" id="IPR000651">
    <property type="entry name" value="Ras-like_Gua-exchang_fac_N"/>
</dbReference>
<feature type="compositionally biased region" description="Polar residues" evidence="5">
    <location>
        <begin position="604"/>
        <end position="627"/>
    </location>
</feature>
<dbReference type="InterPro" id="IPR036964">
    <property type="entry name" value="RASGEF_cat_dom_sf"/>
</dbReference>
<gene>
    <name evidence="9" type="ORF">CCHL11_08631</name>
</gene>
<feature type="compositionally biased region" description="Polar residues" evidence="5">
    <location>
        <begin position="307"/>
        <end position="318"/>
    </location>
</feature>
<feature type="compositionally biased region" description="Polar residues" evidence="5">
    <location>
        <begin position="722"/>
        <end position="732"/>
    </location>
</feature>
<dbReference type="InterPro" id="IPR001895">
    <property type="entry name" value="RASGEF_cat_dom"/>
</dbReference>
<dbReference type="Pfam" id="PF00617">
    <property type="entry name" value="RasGEF"/>
    <property type="match status" value="1"/>
</dbReference>
<evidence type="ECO:0000256" key="5">
    <source>
        <dbReference type="SAM" id="MobiDB-lite"/>
    </source>
</evidence>
<dbReference type="GO" id="GO:0007265">
    <property type="term" value="P:Ras protein signal transduction"/>
    <property type="evidence" value="ECO:0007669"/>
    <property type="project" value="TreeGrafter"/>
</dbReference>
<reference evidence="9 10" key="1">
    <citation type="submission" date="2016-11" db="EMBL/GenBank/DDBJ databases">
        <title>Draft Genome Assembly of Colletotrichum chlorophyti a pathogen of herbaceous plants.</title>
        <authorList>
            <person name="Gan P."/>
            <person name="Narusaka M."/>
            <person name="Tsushima A."/>
            <person name="Narusaka Y."/>
            <person name="Takano Y."/>
            <person name="Shirasu K."/>
        </authorList>
    </citation>
    <scope>NUCLEOTIDE SEQUENCE [LARGE SCALE GENOMIC DNA]</scope>
    <source>
        <strain evidence="9 10">NTL11</strain>
    </source>
</reference>
<evidence type="ECO:0000256" key="1">
    <source>
        <dbReference type="ARBA" id="ARBA00022443"/>
    </source>
</evidence>
<feature type="compositionally biased region" description="Polar residues" evidence="5">
    <location>
        <begin position="660"/>
        <end position="676"/>
    </location>
</feature>
<dbReference type="GO" id="GO:0005886">
    <property type="term" value="C:plasma membrane"/>
    <property type="evidence" value="ECO:0007669"/>
    <property type="project" value="TreeGrafter"/>
</dbReference>
<accession>A0A1Q8RCU9</accession>
<sequence length="1228" mass="134732">MVMLSDHSMRASLQVAPLKLHKSRSCDALSTKSKPDHHSSKSYSSTHMTPPATPNGSQEDLAAQQMPPPVFHNFLRAFYPFHPSYAMTDSSVTLPLNEGDVILVHSIHTNGWADGTLLVSGARGWLPTNYCEAYDPEEMRNLLKALLNFWDLLRSTSVNDGEIFGNQEFMKGIIAGVRYLLERTHCLTRESAIITRNESLRRARKTLLSELSALVKTAKRLQEAQKGTQQHPGEDVNDIIDEMILKAFKIVTKGVRFFDILEEDRRQRAPAVTVMATVIEESYIPPTPPADQIKFDESHNAGPRGATNGTPTRGTLSHSGDAVQPSRAPGNKRLSAMYSPASPGSHRMSQNVKRLSSSISHRVSLAGPSPLSRPQHLVSERLNKSHDTFLSHLGSFIGRLHLQSQSRPELAFAIKLSATSGGELLAVVDVVCGQSTSADLLARSRDLMFDRIRDLVTAAGQIIRHAVFQDADVIMPQDNSLLLMAATGCVKAAGECVAKTKWAIERVGDFECEFEAGDLGIDLSVLDMAPDPHQRRPSIAPSVAETTTTEATSVAESARSSDSIQSVVPPTPHQHQSRPSIVANDKPLPQLPQSDAGDAKTNARLPSSQDSSAPNSRPSSFNNDTATSSVVSSISSIRPTLPPLPKLSTSLLPGDEYSPIENTSQDGDYNNSSRVDSMTASSAGSSSTYLSRDSEASLVSQTSTRATTPDHTLAPRLKPSMSELSNTGSANVISEEVDDVESKMLEKTYAHELMFNKEGQVTGGSLPALVERLTAHESTPDATFVSTFYLTFRLFCSPLKLAEALIDRFHYVAEAPHMAAPVRLRVYNAFKGWLESHWRDETDREALSLIEPFAQYELGNVLPSAGRRLLELAQRVSNDGSLVPRLVSSMGKTNTSIAQYVPADTPHPPFAITKGQIQQLFTWKNGGSCPTVLDFEPLEIARQLTIKQMNIFCSIMPEELLASQWMKKGGVDAPNVKAMSALSTDLSNLVAETILQHSEVKKRAAVIKQWIKVAHQCLELHNYDGLMAIICSLNSSTITRLRKTWDFVSVKRRDMLRTLQAIVEPAQNNKVLRTRLHDHVPPCLPFLGMFLTDLTFVDIGNPATKQIPTLAGDGPEENGGGLTVVNFDKHTRTAKIIGELQRFQIPYRLSEIPEMQEWMAVQMGRVRESDQGNVQVSNYRKSLLLEPRELAVRTPSELSTATTTTQRSGGDIFGWISRDRGAATPTPM</sequence>
<feature type="region of interest" description="Disordered" evidence="5">
    <location>
        <begin position="24"/>
        <end position="62"/>
    </location>
</feature>
<dbReference type="InterPro" id="IPR023578">
    <property type="entry name" value="Ras_GEF_dom_sf"/>
</dbReference>
<dbReference type="GO" id="GO:0005085">
    <property type="term" value="F:guanyl-nucleotide exchange factor activity"/>
    <property type="evidence" value="ECO:0007669"/>
    <property type="project" value="UniProtKB-KW"/>
</dbReference>
<dbReference type="STRING" id="708187.A0A1Q8RCU9"/>
<dbReference type="Proteomes" id="UP000186583">
    <property type="component" value="Unassembled WGS sequence"/>
</dbReference>
<dbReference type="SUPFAM" id="SSF48366">
    <property type="entry name" value="Ras GEF"/>
    <property type="match status" value="1"/>
</dbReference>
<dbReference type="PROSITE" id="PS50009">
    <property type="entry name" value="RASGEF_CAT"/>
    <property type="match status" value="1"/>
</dbReference>
<dbReference type="SUPFAM" id="SSF50044">
    <property type="entry name" value="SH3-domain"/>
    <property type="match status" value="1"/>
</dbReference>
<dbReference type="PANTHER" id="PTHR23113:SF354">
    <property type="entry name" value="BUD SITE SELECTION PROTEIN 5"/>
    <property type="match status" value="1"/>
</dbReference>
<dbReference type="SMART" id="SM00229">
    <property type="entry name" value="RasGEFN"/>
    <property type="match status" value="1"/>
</dbReference>
<dbReference type="InterPro" id="IPR001452">
    <property type="entry name" value="SH3_domain"/>
</dbReference>
<dbReference type="SMART" id="SM00326">
    <property type="entry name" value="SH3"/>
    <property type="match status" value="1"/>
</dbReference>
<keyword evidence="1 4" id="KW-0728">SH3 domain</keyword>
<protein>
    <submittedName>
        <fullName evidence="9">Ras guanine nucleotide exchange factor A 2</fullName>
    </submittedName>
</protein>
<dbReference type="InterPro" id="IPR036028">
    <property type="entry name" value="SH3-like_dom_sf"/>
</dbReference>
<dbReference type="InterPro" id="IPR008937">
    <property type="entry name" value="Ras-like_GEF"/>
</dbReference>
<evidence type="ECO:0000256" key="2">
    <source>
        <dbReference type="ARBA" id="ARBA00022658"/>
    </source>
</evidence>
<keyword evidence="2 3" id="KW-0344">Guanine-nucleotide releasing factor</keyword>
<name>A0A1Q8RCU9_9PEZI</name>
<evidence type="ECO:0000256" key="4">
    <source>
        <dbReference type="PROSITE-ProRule" id="PRU00192"/>
    </source>
</evidence>
<evidence type="ECO:0000313" key="9">
    <source>
        <dbReference type="EMBL" id="OLN81963.1"/>
    </source>
</evidence>
<feature type="domain" description="Ras-GEF" evidence="7">
    <location>
        <begin position="936"/>
        <end position="1188"/>
    </location>
</feature>
<dbReference type="PROSITE" id="PS50212">
    <property type="entry name" value="RASGEF_NTER"/>
    <property type="match status" value="1"/>
</dbReference>
<feature type="region of interest" description="Disordered" evidence="5">
    <location>
        <begin position="532"/>
        <end position="735"/>
    </location>
</feature>
<organism evidence="9 10">
    <name type="scientific">Colletotrichum chlorophyti</name>
    <dbReference type="NCBI Taxonomy" id="708187"/>
    <lineage>
        <taxon>Eukaryota</taxon>
        <taxon>Fungi</taxon>
        <taxon>Dikarya</taxon>
        <taxon>Ascomycota</taxon>
        <taxon>Pezizomycotina</taxon>
        <taxon>Sordariomycetes</taxon>
        <taxon>Hypocreomycetidae</taxon>
        <taxon>Glomerellales</taxon>
        <taxon>Glomerellaceae</taxon>
        <taxon>Colletotrichum</taxon>
    </lineage>
</organism>
<evidence type="ECO:0000259" key="7">
    <source>
        <dbReference type="PROSITE" id="PS50009"/>
    </source>
</evidence>
<dbReference type="SMART" id="SM00147">
    <property type="entry name" value="RasGEF"/>
    <property type="match status" value="1"/>
</dbReference>
<evidence type="ECO:0000259" key="6">
    <source>
        <dbReference type="PROSITE" id="PS50002"/>
    </source>
</evidence>
<proteinExistence type="predicted"/>
<dbReference type="PANTHER" id="PTHR23113">
    <property type="entry name" value="GUANINE NUCLEOTIDE EXCHANGE FACTOR"/>
    <property type="match status" value="1"/>
</dbReference>
<keyword evidence="10" id="KW-1185">Reference proteome</keyword>
<evidence type="ECO:0000313" key="10">
    <source>
        <dbReference type="Proteomes" id="UP000186583"/>
    </source>
</evidence>
<dbReference type="EMBL" id="MPGH01000237">
    <property type="protein sequence ID" value="OLN81963.1"/>
    <property type="molecule type" value="Genomic_DNA"/>
</dbReference>